<dbReference type="AlphaFoldDB" id="A0A7C4NVR7"/>
<reference evidence="2" key="1">
    <citation type="journal article" date="2020" name="mSystems">
        <title>Genome- and Community-Level Interaction Insights into Carbon Utilization and Element Cycling Functions of Hydrothermarchaeota in Hydrothermal Sediment.</title>
        <authorList>
            <person name="Zhou Z."/>
            <person name="Liu Y."/>
            <person name="Xu W."/>
            <person name="Pan J."/>
            <person name="Luo Z.H."/>
            <person name="Li M."/>
        </authorList>
    </citation>
    <scope>NUCLEOTIDE SEQUENCE [LARGE SCALE GENOMIC DNA]</scope>
    <source>
        <strain evidence="2">SpSt-648</strain>
    </source>
</reference>
<feature type="transmembrane region" description="Helical" evidence="1">
    <location>
        <begin position="455"/>
        <end position="476"/>
    </location>
</feature>
<feature type="transmembrane region" description="Helical" evidence="1">
    <location>
        <begin position="692"/>
        <end position="708"/>
    </location>
</feature>
<dbReference type="EMBL" id="DTBP01000033">
    <property type="protein sequence ID" value="HGQ74294.1"/>
    <property type="molecule type" value="Genomic_DNA"/>
</dbReference>
<feature type="transmembrane region" description="Helical" evidence="1">
    <location>
        <begin position="292"/>
        <end position="309"/>
    </location>
</feature>
<accession>A0A7C4NVR7</accession>
<feature type="transmembrane region" description="Helical" evidence="1">
    <location>
        <begin position="417"/>
        <end position="443"/>
    </location>
</feature>
<evidence type="ECO:0000256" key="1">
    <source>
        <dbReference type="SAM" id="Phobius"/>
    </source>
</evidence>
<keyword evidence="1" id="KW-1133">Transmembrane helix</keyword>
<organism evidence="2">
    <name type="scientific">Staphylothermus marinus</name>
    <dbReference type="NCBI Taxonomy" id="2280"/>
    <lineage>
        <taxon>Archaea</taxon>
        <taxon>Thermoproteota</taxon>
        <taxon>Thermoprotei</taxon>
        <taxon>Desulfurococcales</taxon>
        <taxon>Desulfurococcaceae</taxon>
        <taxon>Staphylothermus</taxon>
    </lineage>
</organism>
<feature type="transmembrane region" description="Helical" evidence="1">
    <location>
        <begin position="622"/>
        <end position="647"/>
    </location>
</feature>
<evidence type="ECO:0000313" key="2">
    <source>
        <dbReference type="EMBL" id="HGQ74294.1"/>
    </source>
</evidence>
<sequence>MKNRFGLLMEKHVLLVTLVLIVLMGIVFTIFLRGRVPQTMFIDNAEYETIFLDYGKNGFSAIESMNKHDLIPTNYLYLNIGVNYSYRKHVSGIDSLEVQFPFQLSLNELVTLRKLLARATGGEPYLLINIVSNINSSEWVVTNIRVYYRVSGSGYYTFYGFVFDKDTLLRGRSFRYVLKNEPVFVVSPVYYDSFVPINLPDTNETMLLKKYCNTCLVLTLISDSEVSSIDIYRVLVTYEKRPYVYPSQFKIRNDVLMRQLVLYVTTVFIVPILIITYTIVKYRGVNRVSGRTILTYLLLIIVTRAYLLPTTGHSFDMELWKSFTRSYFENGRVYLELWPTTPIFMYILLISYSFYALLRILGLRDFRFEGFTFFFYEGIFIKLPMVLADMATFYALLKIFSAREGSDGKALTYASMYVFNPFIIIISSAWGMYDPLAICFMIWSIYFYYVENRRFAALFLGILSGLTKLFGFLSLIPLVASTIRKRNYSFLLTTTGLTIGLALLVYLPILTQGIFEAHYAHFYRRIFLRDDVTIAGIGLACFNLSGLTYPWIYVGLMSLAIMLYIFKLSLNTDNLFKLLIAILVIHYLCYKLVYIQHTSWLIPILLINSFIESHNKRAIYELLVVLVLIGIASQIYIWSATTIGYLVLGVRSDGSKYLVLDAAGRSYLYLLVASSLFNLVPVKYLRIIPSNVRVALLTALYIITYVVMCKCI</sequence>
<feature type="transmembrane region" description="Helical" evidence="1">
    <location>
        <begin position="575"/>
        <end position="593"/>
    </location>
</feature>
<keyword evidence="1" id="KW-0812">Transmembrane</keyword>
<comment type="caution">
    <text evidence="2">The sequence shown here is derived from an EMBL/GenBank/DDBJ whole genome shotgun (WGS) entry which is preliminary data.</text>
</comment>
<keyword evidence="1" id="KW-0472">Membrane</keyword>
<feature type="transmembrane region" description="Helical" evidence="1">
    <location>
        <begin position="373"/>
        <end position="397"/>
    </location>
</feature>
<feature type="transmembrane region" description="Helical" evidence="1">
    <location>
        <begin position="12"/>
        <end position="32"/>
    </location>
</feature>
<gene>
    <name evidence="2" type="ORF">ENU20_04385</name>
</gene>
<protein>
    <recommendedName>
        <fullName evidence="3">DUF2029 domain-containing protein</fullName>
    </recommendedName>
</protein>
<feature type="transmembrane region" description="Helical" evidence="1">
    <location>
        <begin position="527"/>
        <end position="545"/>
    </location>
</feature>
<feature type="transmembrane region" description="Helical" evidence="1">
    <location>
        <begin position="260"/>
        <end position="280"/>
    </location>
</feature>
<evidence type="ECO:0008006" key="3">
    <source>
        <dbReference type="Google" id="ProtNLM"/>
    </source>
</evidence>
<proteinExistence type="predicted"/>
<name>A0A7C4NVR7_STAMA</name>
<feature type="transmembrane region" description="Helical" evidence="1">
    <location>
        <begin position="488"/>
        <end position="507"/>
    </location>
</feature>
<feature type="transmembrane region" description="Helical" evidence="1">
    <location>
        <begin position="343"/>
        <end position="361"/>
    </location>
</feature>